<dbReference type="HOGENOM" id="CLU_3355272_0_0_10"/>
<evidence type="ECO:0000313" key="1">
    <source>
        <dbReference type="EMBL" id="ACD91132.1"/>
    </source>
</evidence>
<sequence length="36" mass="4355">MIVLYGSIFFLEFDTGKTELFNQRIRQLEGFLQDER</sequence>
<organism evidence="1 2">
    <name type="scientific">Chlorobium limicola (strain DSM 245 / NBRC 103803 / 6330)</name>
    <dbReference type="NCBI Taxonomy" id="290315"/>
    <lineage>
        <taxon>Bacteria</taxon>
        <taxon>Pseudomonadati</taxon>
        <taxon>Chlorobiota</taxon>
        <taxon>Chlorobiia</taxon>
        <taxon>Chlorobiales</taxon>
        <taxon>Chlorobiaceae</taxon>
        <taxon>Chlorobium/Pelodictyon group</taxon>
        <taxon>Chlorobium</taxon>
    </lineage>
</organism>
<dbReference type="KEGG" id="cli:Clim_2108"/>
<proteinExistence type="predicted"/>
<dbReference type="AlphaFoldDB" id="B3EGC3"/>
<gene>
    <name evidence="1" type="ordered locus">Clim_2108</name>
</gene>
<name>B3EGC3_CHLL2</name>
<dbReference type="Proteomes" id="UP000008841">
    <property type="component" value="Chromosome"/>
</dbReference>
<dbReference type="EMBL" id="CP001097">
    <property type="protein sequence ID" value="ACD91132.1"/>
    <property type="molecule type" value="Genomic_DNA"/>
</dbReference>
<evidence type="ECO:0000313" key="2">
    <source>
        <dbReference type="Proteomes" id="UP000008841"/>
    </source>
</evidence>
<protein>
    <submittedName>
        <fullName evidence="1">Uncharacterized protein</fullName>
    </submittedName>
</protein>
<accession>B3EGC3</accession>
<reference evidence="1 2" key="1">
    <citation type="submission" date="2008-05" db="EMBL/GenBank/DDBJ databases">
        <title>Complete sequence of Chlorobium limicola DSM 245.</title>
        <authorList>
            <consortium name="US DOE Joint Genome Institute"/>
            <person name="Lucas S."/>
            <person name="Copeland A."/>
            <person name="Lapidus A."/>
            <person name="Glavina del Rio T."/>
            <person name="Dalin E."/>
            <person name="Tice H."/>
            <person name="Bruce D."/>
            <person name="Goodwin L."/>
            <person name="Pitluck S."/>
            <person name="Schmutz J."/>
            <person name="Larimer F."/>
            <person name="Land M."/>
            <person name="Hauser L."/>
            <person name="Kyrpides N."/>
            <person name="Ovchinnikova G."/>
            <person name="Zhao F."/>
            <person name="Li T."/>
            <person name="Liu Z."/>
            <person name="Overmann J."/>
            <person name="Bryant D.A."/>
            <person name="Richardson P."/>
        </authorList>
    </citation>
    <scope>NUCLEOTIDE SEQUENCE [LARGE SCALE GENOMIC DNA]</scope>
    <source>
        <strain evidence="2">DSM 245 / NBRC 103803 / 6330</strain>
    </source>
</reference>
<dbReference type="STRING" id="290315.Clim_2108"/>